<name>A0A9P6AH31_9AGAM</name>
<sequence length="402" mass="44938">MTNWARAHMDPAVHMNDKTQYHTPLEQIVRHTSPKPECTTTKPSHPRIDTEPNPIHPLYDKLGTEPCHTPAPAAGAQGPQGLILVRVIKGHVIPYWRTRVGKAQARTTSDQVPVSTGAPSSLVSTHLKAPKTRQTYNAQLNRGRKWLIQQVEAHASARAAPSPHEPPVVLDDEWIQNPFLHPKAHTALDTPEACTPALLAQYITHQCVTEHLSESTASAIHAAFKLAFMEIPGGKYTGPWRSPQSSAPEGSECSGNPCDDLLVRNVMKSIRNRDWVEGAQCQHSRAMKLQDLRTIWEISMKHCPGNVLDRALGGGLADLEERALVFKHLLWQAFSSLAWTLWTWNFETTNLHFSDLNYDHQEDHGVPHVRITLSNRKGWQKRAQKGDPNLEELRGTVLTGNF</sequence>
<accession>A0A9P6AH31</accession>
<evidence type="ECO:0000313" key="3">
    <source>
        <dbReference type="Proteomes" id="UP000886523"/>
    </source>
</evidence>
<evidence type="ECO:0000313" key="2">
    <source>
        <dbReference type="EMBL" id="KAF9505169.1"/>
    </source>
</evidence>
<evidence type="ECO:0000256" key="1">
    <source>
        <dbReference type="SAM" id="MobiDB-lite"/>
    </source>
</evidence>
<dbReference type="EMBL" id="MU129170">
    <property type="protein sequence ID" value="KAF9505169.1"/>
    <property type="molecule type" value="Genomic_DNA"/>
</dbReference>
<protein>
    <submittedName>
        <fullName evidence="2">Uncharacterized protein</fullName>
    </submittedName>
</protein>
<comment type="caution">
    <text evidence="2">The sequence shown here is derived from an EMBL/GenBank/DDBJ whole genome shotgun (WGS) entry which is preliminary data.</text>
</comment>
<keyword evidence="3" id="KW-1185">Reference proteome</keyword>
<gene>
    <name evidence="2" type="ORF">BS47DRAFT_1368287</name>
</gene>
<reference evidence="2" key="1">
    <citation type="journal article" date="2020" name="Nat. Commun.">
        <title>Large-scale genome sequencing of mycorrhizal fungi provides insights into the early evolution of symbiotic traits.</title>
        <authorList>
            <person name="Miyauchi S."/>
            <person name="Kiss E."/>
            <person name="Kuo A."/>
            <person name="Drula E."/>
            <person name="Kohler A."/>
            <person name="Sanchez-Garcia M."/>
            <person name="Morin E."/>
            <person name="Andreopoulos B."/>
            <person name="Barry K.W."/>
            <person name="Bonito G."/>
            <person name="Buee M."/>
            <person name="Carver A."/>
            <person name="Chen C."/>
            <person name="Cichocki N."/>
            <person name="Clum A."/>
            <person name="Culley D."/>
            <person name="Crous P.W."/>
            <person name="Fauchery L."/>
            <person name="Girlanda M."/>
            <person name="Hayes R.D."/>
            <person name="Keri Z."/>
            <person name="LaButti K."/>
            <person name="Lipzen A."/>
            <person name="Lombard V."/>
            <person name="Magnuson J."/>
            <person name="Maillard F."/>
            <person name="Murat C."/>
            <person name="Nolan M."/>
            <person name="Ohm R.A."/>
            <person name="Pangilinan J."/>
            <person name="Pereira M.F."/>
            <person name="Perotto S."/>
            <person name="Peter M."/>
            <person name="Pfister S."/>
            <person name="Riley R."/>
            <person name="Sitrit Y."/>
            <person name="Stielow J.B."/>
            <person name="Szollosi G."/>
            <person name="Zifcakova L."/>
            <person name="Stursova M."/>
            <person name="Spatafora J.W."/>
            <person name="Tedersoo L."/>
            <person name="Vaario L.M."/>
            <person name="Yamada A."/>
            <person name="Yan M."/>
            <person name="Wang P."/>
            <person name="Xu J."/>
            <person name="Bruns T."/>
            <person name="Baldrian P."/>
            <person name="Vilgalys R."/>
            <person name="Dunand C."/>
            <person name="Henrissat B."/>
            <person name="Grigoriev I.V."/>
            <person name="Hibbett D."/>
            <person name="Nagy L.G."/>
            <person name="Martin F.M."/>
        </authorList>
    </citation>
    <scope>NUCLEOTIDE SEQUENCE</scope>
    <source>
        <strain evidence="2">UP504</strain>
    </source>
</reference>
<dbReference type="Proteomes" id="UP000886523">
    <property type="component" value="Unassembled WGS sequence"/>
</dbReference>
<feature type="compositionally biased region" description="Polar residues" evidence="1">
    <location>
        <begin position="107"/>
        <end position="124"/>
    </location>
</feature>
<feature type="region of interest" description="Disordered" evidence="1">
    <location>
        <begin position="33"/>
        <end position="53"/>
    </location>
</feature>
<proteinExistence type="predicted"/>
<feature type="region of interest" description="Disordered" evidence="1">
    <location>
        <begin position="107"/>
        <end position="127"/>
    </location>
</feature>
<dbReference type="OrthoDB" id="164951at2759"/>
<organism evidence="2 3">
    <name type="scientific">Hydnum rufescens UP504</name>
    <dbReference type="NCBI Taxonomy" id="1448309"/>
    <lineage>
        <taxon>Eukaryota</taxon>
        <taxon>Fungi</taxon>
        <taxon>Dikarya</taxon>
        <taxon>Basidiomycota</taxon>
        <taxon>Agaricomycotina</taxon>
        <taxon>Agaricomycetes</taxon>
        <taxon>Cantharellales</taxon>
        <taxon>Hydnaceae</taxon>
        <taxon>Hydnum</taxon>
    </lineage>
</organism>
<dbReference type="AlphaFoldDB" id="A0A9P6AH31"/>